<dbReference type="HAMAP" id="MF_01384">
    <property type="entry name" value="UreD"/>
    <property type="match status" value="1"/>
</dbReference>
<dbReference type="Pfam" id="PF01774">
    <property type="entry name" value="UreD"/>
    <property type="match status" value="1"/>
</dbReference>
<comment type="function">
    <text evidence="3">Required for maturation of urease via the functional incorporation of the urease nickel metallocenter.</text>
</comment>
<keyword evidence="3" id="KW-0963">Cytoplasm</keyword>
<name>C7CET4_METED</name>
<dbReference type="PANTHER" id="PTHR33643">
    <property type="entry name" value="UREASE ACCESSORY PROTEIN D"/>
    <property type="match status" value="1"/>
</dbReference>
<comment type="similarity">
    <text evidence="1 3">Belongs to the UreD family.</text>
</comment>
<dbReference type="HOGENOM" id="CLU_056339_1_0_5"/>
<evidence type="ECO:0000256" key="1">
    <source>
        <dbReference type="ARBA" id="ARBA00007177"/>
    </source>
</evidence>
<evidence type="ECO:0000256" key="2">
    <source>
        <dbReference type="ARBA" id="ARBA00023186"/>
    </source>
</evidence>
<organism evidence="4 5">
    <name type="scientific">Methylorubrum extorquens (strain DSM 6343 / CIP 106787 / DM4)</name>
    <name type="common">Methylobacterium extorquens</name>
    <dbReference type="NCBI Taxonomy" id="661410"/>
    <lineage>
        <taxon>Bacteria</taxon>
        <taxon>Pseudomonadati</taxon>
        <taxon>Pseudomonadota</taxon>
        <taxon>Alphaproteobacteria</taxon>
        <taxon>Hyphomicrobiales</taxon>
        <taxon>Methylobacteriaceae</taxon>
        <taxon>Methylorubrum</taxon>
    </lineage>
</organism>
<dbReference type="InterPro" id="IPR002669">
    <property type="entry name" value="UreD"/>
</dbReference>
<dbReference type="GO" id="GO:0016151">
    <property type="term" value="F:nickel cation binding"/>
    <property type="evidence" value="ECO:0007669"/>
    <property type="project" value="UniProtKB-UniRule"/>
</dbReference>
<comment type="subcellular location">
    <subcellularLocation>
        <location evidence="3">Cytoplasm</location>
    </subcellularLocation>
</comment>
<accession>C7CET4</accession>
<sequence length="280" mass="29830">MAEAVQGGSLYLDFACAASGVTELVGRSQRFPLHVTSALRLDPAAPNMAFVYLQNPSGGVFEADRLAIDLHLRRNASVHVSTPSATKLFGAKGGVSAHQRMTIDMQTGAYLEYIPDALIPLRLACYEQHTLLRMATGARAILTEIVACGRFAAGEAFAYSRLYVRTEVEIDGVPTCRDAFELTPQTMPLAGPGLFGEHRFVATVLVLCPGTLPAGLDGRIDDAIRSLGDVYGAASLLPRESGVIARALAATPSAARSAVNCAWEEARRSLLGHPLPPTRK</sequence>
<dbReference type="AlphaFoldDB" id="C7CET4"/>
<reference evidence="5" key="1">
    <citation type="journal article" date="2009" name="PLoS ONE">
        <title>Methylobacterium genome sequences: a reference blueprint to investigate microbial metabolism of C1 compounds from natural and industrial sources.</title>
        <authorList>
            <person name="Vuilleumier S."/>
            <person name="Chistoserdova L."/>
            <person name="Lee M.-C."/>
            <person name="Bringel F."/>
            <person name="Lajus A."/>
            <person name="Zhou Y."/>
            <person name="Gourion B."/>
            <person name="Barbe V."/>
            <person name="Chang J."/>
            <person name="Cruveiller S."/>
            <person name="Dossat C."/>
            <person name="Gillett W."/>
            <person name="Gruffaz C."/>
            <person name="Haugen E."/>
            <person name="Hourcade E."/>
            <person name="Levy R."/>
            <person name="Mangenot S."/>
            <person name="Muller E."/>
            <person name="Nadalig T."/>
            <person name="Pagni M."/>
            <person name="Penny C."/>
            <person name="Peyraud R."/>
            <person name="Robinson D.G."/>
            <person name="Roche D."/>
            <person name="Rouy Z."/>
            <person name="Saenampechek C."/>
            <person name="Salvignol G."/>
            <person name="Vallenet D."/>
            <person name="Wu Z."/>
            <person name="Marx C.J."/>
            <person name="Vorholt J.A."/>
            <person name="Olson M.V."/>
            <person name="Kaul R."/>
            <person name="Weissenbach J."/>
            <person name="Medigue C."/>
            <person name="Lidstrom M.E."/>
        </authorList>
    </citation>
    <scope>NUCLEOTIDE SEQUENCE [LARGE SCALE GENOMIC DNA]</scope>
    <source>
        <strain evidence="5">DSM 6343 / CIP 106787 / DM4</strain>
    </source>
</reference>
<protein>
    <recommendedName>
        <fullName evidence="3">Urease accessory protein UreD</fullName>
    </recommendedName>
</protein>
<dbReference type="Proteomes" id="UP000008070">
    <property type="component" value="Chromosome"/>
</dbReference>
<proteinExistence type="inferred from homology"/>
<evidence type="ECO:0000313" key="5">
    <source>
        <dbReference type="Proteomes" id="UP000008070"/>
    </source>
</evidence>
<dbReference type="EMBL" id="FP103042">
    <property type="protein sequence ID" value="CAX26036.1"/>
    <property type="molecule type" value="Genomic_DNA"/>
</dbReference>
<gene>
    <name evidence="3" type="primary">ureD</name>
    <name evidence="4" type="ORF">METD_I4407</name>
</gene>
<dbReference type="PANTHER" id="PTHR33643:SF1">
    <property type="entry name" value="UREASE ACCESSORY PROTEIN D"/>
    <property type="match status" value="1"/>
</dbReference>
<evidence type="ECO:0000313" key="4">
    <source>
        <dbReference type="EMBL" id="CAX26036.1"/>
    </source>
</evidence>
<keyword evidence="2 3" id="KW-0143">Chaperone</keyword>
<dbReference type="GO" id="GO:0005737">
    <property type="term" value="C:cytoplasm"/>
    <property type="evidence" value="ECO:0007669"/>
    <property type="project" value="UniProtKB-SubCell"/>
</dbReference>
<keyword evidence="3" id="KW-0996">Nickel insertion</keyword>
<evidence type="ECO:0000256" key="3">
    <source>
        <dbReference type="HAMAP-Rule" id="MF_01384"/>
    </source>
</evidence>
<comment type="subunit">
    <text evidence="3">UreD, UreF and UreG form a complex that acts as a GTP-hydrolysis-dependent molecular chaperone, activating the urease apoprotein by helping to assemble the nickel containing metallocenter of UreC. The UreE protein probably delivers the nickel.</text>
</comment>
<dbReference type="KEGG" id="mdi:METDI4407"/>